<evidence type="ECO:0000313" key="1">
    <source>
        <dbReference type="EMBL" id="SCL57900.1"/>
    </source>
</evidence>
<gene>
    <name evidence="1" type="ORF">GA0070606_2849</name>
</gene>
<dbReference type="STRING" id="47855.GA0070606_2849"/>
<reference evidence="2" key="1">
    <citation type="submission" date="2016-06" db="EMBL/GenBank/DDBJ databases">
        <authorList>
            <person name="Varghese N."/>
            <person name="Submissions Spin"/>
        </authorList>
    </citation>
    <scope>NUCLEOTIDE SEQUENCE [LARGE SCALE GENOMIC DNA]</scope>
    <source>
        <strain evidence="2">DSM 43903</strain>
    </source>
</reference>
<evidence type="ECO:0008006" key="3">
    <source>
        <dbReference type="Google" id="ProtNLM"/>
    </source>
</evidence>
<dbReference type="RefSeq" id="WP_091099263.1">
    <property type="nucleotide sequence ID" value="NZ_FMHZ01000002.1"/>
</dbReference>
<dbReference type="InterPro" id="IPR006311">
    <property type="entry name" value="TAT_signal"/>
</dbReference>
<dbReference type="SUPFAM" id="SSF63829">
    <property type="entry name" value="Calcium-dependent phosphotriesterase"/>
    <property type="match status" value="1"/>
</dbReference>
<dbReference type="AlphaFoldDB" id="A0A1C6UV53"/>
<keyword evidence="2" id="KW-1185">Reference proteome</keyword>
<dbReference type="Proteomes" id="UP000199001">
    <property type="component" value="Unassembled WGS sequence"/>
</dbReference>
<evidence type="ECO:0000313" key="2">
    <source>
        <dbReference type="Proteomes" id="UP000199001"/>
    </source>
</evidence>
<dbReference type="InterPro" id="IPR008557">
    <property type="entry name" value="PhoX"/>
</dbReference>
<dbReference type="PANTHER" id="PTHR35399">
    <property type="entry name" value="SLR8030 PROTEIN"/>
    <property type="match status" value="1"/>
</dbReference>
<proteinExistence type="predicted"/>
<dbReference type="PROSITE" id="PS51318">
    <property type="entry name" value="TAT"/>
    <property type="match status" value="1"/>
</dbReference>
<dbReference type="EMBL" id="FMHZ01000002">
    <property type="protein sequence ID" value="SCL57900.1"/>
    <property type="molecule type" value="Genomic_DNA"/>
</dbReference>
<organism evidence="1 2">
    <name type="scientific">Micromonospora citrea</name>
    <dbReference type="NCBI Taxonomy" id="47855"/>
    <lineage>
        <taxon>Bacteria</taxon>
        <taxon>Bacillati</taxon>
        <taxon>Actinomycetota</taxon>
        <taxon>Actinomycetes</taxon>
        <taxon>Micromonosporales</taxon>
        <taxon>Micromonosporaceae</taxon>
        <taxon>Micromonospora</taxon>
    </lineage>
</organism>
<protein>
    <recommendedName>
        <fullName evidence="3">Phosphatase</fullName>
    </recommendedName>
</protein>
<dbReference type="PANTHER" id="PTHR35399:SF2">
    <property type="entry name" value="DUF839 DOMAIN-CONTAINING PROTEIN"/>
    <property type="match status" value="1"/>
</dbReference>
<dbReference type="OrthoDB" id="9801383at2"/>
<sequence>MSDRPRLLPLLGATRHGSRDAMTCLYRCGNACDHPVPNTSDNAYFGDVVDAEVSRRGVVRAGAVGALVLGFGGAVAGALAAAPAAAAPATPAVPEAAGFGRPAGGVGSGALTFKAVPPNTLDSLVVPNGYDHAVVIRWGDPVVPGAPEFDLHGQTAAAQARQFGYNNDFVGVLPLDGRGRRALLVVNHEYTNEDLMFPGFTSQDALTVEQLRVAMAAHGMSVVELERVDGTGQWRPVDNGRRPYNRRVTALATRFELTGPAAGSDHLKTAADPKGRTVVGTLNNCAGGVTPWGTVLSGEENFNQYFVGGDAVAEDVKPKLARYGITTTARYPSGSRKWERADERFDLAKHPNEANRFGWIVEIDPFDPESRPRKHTALGRFKHEGANVIVAKSGHVVAYMGDDERFDYLYKFVSDKKFMKGNSWVARRHNLTLLESGTLYVAELKQSSAGEIDGSGRLPSDGAFDGRGRWIKLVSGNRSYVDGMTAADVLTFTRLAGDKVGATKMDRPEDVEPSLLTGKVYVALTNNTDRGRANKPAADEANPRNTNKHGQVLELVEDGGDNSAETFTWSLPIVCGDPTDPSTYFSGYDKTKVSPISCPDNVAFDATGNLWISTDGNALGSNDGLFATAVEGPERGHLKQFLTVPVGAEACGPFITGDNRSVFVAVQHPGELNGASVEKPASNWPDGDYAKPGVVVTWRLDGGPIGS</sequence>
<accession>A0A1C6UV53</accession>
<name>A0A1C6UV53_9ACTN</name>
<dbReference type="Pfam" id="PF05787">
    <property type="entry name" value="PhoX"/>
    <property type="match status" value="1"/>
</dbReference>